<dbReference type="PANTHER" id="PTHR43344:SF2">
    <property type="entry name" value="PHOSPHOSERINE PHOSPHATASE"/>
    <property type="match status" value="1"/>
</dbReference>
<dbReference type="AlphaFoldDB" id="A0AAD5TTG4"/>
<keyword evidence="8" id="KW-0460">Magnesium</keyword>
<dbReference type="InterPro" id="IPR004469">
    <property type="entry name" value="PSP"/>
</dbReference>
<sequence>FLLEKKEKYPENFSTKFIDYQSLKTYIKEEIKPNDLSNLTTNNSTDFKKQVKSKLNKLEEKIFEFFNLIEIEVNNLEKVYQLELNSVELKFQLFFDNFLKKEKSASVNSDDNYLTFQNFLKDVVRLERFILLNYTGLKIGAQFIMTLTDLNFFKSVKLSNLKKQLIELVTVNNGSELVNSGTSTPTAVTLSKKNNGSSIFNTTLVEQSLNSLSLSIPASLTSSEQSSFPPPNSLLPNQKILISMNGPHGTDIIGAVLQCVSKYNLPVEDFVLSRLYHNVTFGCLTKINNESVQIFQDLNVLAKKWESSLFYDSYSDSDKVFNSLEDAPYQDRVKYTATVLNQVGLSSEFLFDFTRLLLDYKISVEKMFKLSGLQKGEMLCSADFKLSVPLNVDFDQFRADLFNLSGKHGTDVALQPNDVFRKSKRLVIFDMDSTLIQQEVIDEIAKHAGVVGEVAKITEAAMNGEIDFKESLKQRVALLKGTSVNVLEIVKEKLTFTEGAHSLCKALKKLGYKLAVISGGFMPLALHVKNHLVSTDGKTLTGETIGPIVDGMRKAELLDVIAQAESVSSEQVIAVGDGANDLWMLAAAGL</sequence>
<keyword evidence="5" id="KW-0028">Amino-acid biosynthesis</keyword>
<dbReference type="EC" id="3.1.3.3" evidence="4"/>
<accession>A0AAD5TTG4</accession>
<gene>
    <name evidence="12" type="ORF">HK099_001704</name>
</gene>
<evidence type="ECO:0000313" key="12">
    <source>
        <dbReference type="EMBL" id="KAJ3202887.1"/>
    </source>
</evidence>
<name>A0AAD5TTG4_9FUNG</name>
<evidence type="ECO:0000256" key="5">
    <source>
        <dbReference type="ARBA" id="ARBA00022605"/>
    </source>
</evidence>
<comment type="pathway">
    <text evidence="2">Amino-acid biosynthesis; L-serine biosynthesis; L-serine from 3-phospho-D-glycerate: step 3/3.</text>
</comment>
<feature type="non-terminal residue" evidence="12">
    <location>
        <position position="1"/>
    </location>
</feature>
<comment type="caution">
    <text evidence="12">The sequence shown here is derived from an EMBL/GenBank/DDBJ whole genome shotgun (WGS) entry which is preliminary data.</text>
</comment>
<dbReference type="InterPro" id="IPR023214">
    <property type="entry name" value="HAD_sf"/>
</dbReference>
<dbReference type="EMBL" id="JADGJW010001508">
    <property type="protein sequence ID" value="KAJ3202887.1"/>
    <property type="molecule type" value="Genomic_DNA"/>
</dbReference>
<evidence type="ECO:0000256" key="3">
    <source>
        <dbReference type="ARBA" id="ARBA00009184"/>
    </source>
</evidence>
<dbReference type="NCBIfam" id="TIGR00338">
    <property type="entry name" value="serB"/>
    <property type="match status" value="1"/>
</dbReference>
<evidence type="ECO:0000256" key="6">
    <source>
        <dbReference type="ARBA" id="ARBA00022723"/>
    </source>
</evidence>
<dbReference type="InterPro" id="IPR036412">
    <property type="entry name" value="HAD-like_sf"/>
</dbReference>
<keyword evidence="9" id="KW-0718">Serine biosynthesis</keyword>
<dbReference type="Gene3D" id="3.40.50.1000">
    <property type="entry name" value="HAD superfamily/HAD-like"/>
    <property type="match status" value="1"/>
</dbReference>
<dbReference type="NCBIfam" id="TIGR01488">
    <property type="entry name" value="HAD-SF-IB"/>
    <property type="match status" value="1"/>
</dbReference>
<protein>
    <recommendedName>
        <fullName evidence="4">phosphoserine phosphatase</fullName>
        <ecNumber evidence="4">3.1.3.3</ecNumber>
    </recommendedName>
    <alternativeName>
        <fullName evidence="10">O-phosphoserine phosphohydrolase</fullName>
    </alternativeName>
</protein>
<organism evidence="12 13">
    <name type="scientific">Clydaea vesicula</name>
    <dbReference type="NCBI Taxonomy" id="447962"/>
    <lineage>
        <taxon>Eukaryota</taxon>
        <taxon>Fungi</taxon>
        <taxon>Fungi incertae sedis</taxon>
        <taxon>Chytridiomycota</taxon>
        <taxon>Chytridiomycota incertae sedis</taxon>
        <taxon>Chytridiomycetes</taxon>
        <taxon>Lobulomycetales</taxon>
        <taxon>Lobulomycetaceae</taxon>
        <taxon>Clydaea</taxon>
    </lineage>
</organism>
<dbReference type="SUPFAM" id="SSF56784">
    <property type="entry name" value="HAD-like"/>
    <property type="match status" value="1"/>
</dbReference>
<evidence type="ECO:0000313" key="13">
    <source>
        <dbReference type="Proteomes" id="UP001211065"/>
    </source>
</evidence>
<comment type="similarity">
    <text evidence="3">Belongs to the HAD-like hydrolase superfamily. SerB family.</text>
</comment>
<feature type="non-terminal residue" evidence="12">
    <location>
        <position position="590"/>
    </location>
</feature>
<evidence type="ECO:0000256" key="2">
    <source>
        <dbReference type="ARBA" id="ARBA00005135"/>
    </source>
</evidence>
<evidence type="ECO:0000256" key="8">
    <source>
        <dbReference type="ARBA" id="ARBA00022842"/>
    </source>
</evidence>
<feature type="active site" description="Nucleophile" evidence="11">
    <location>
        <position position="430"/>
    </location>
</feature>
<evidence type="ECO:0000256" key="9">
    <source>
        <dbReference type="ARBA" id="ARBA00023299"/>
    </source>
</evidence>
<evidence type="ECO:0000256" key="7">
    <source>
        <dbReference type="ARBA" id="ARBA00022801"/>
    </source>
</evidence>
<keyword evidence="13" id="KW-1185">Reference proteome</keyword>
<proteinExistence type="inferred from homology"/>
<feature type="active site" description="Proton donor" evidence="11">
    <location>
        <position position="432"/>
    </location>
</feature>
<dbReference type="GO" id="GO:0005737">
    <property type="term" value="C:cytoplasm"/>
    <property type="evidence" value="ECO:0007669"/>
    <property type="project" value="TreeGrafter"/>
</dbReference>
<dbReference type="Proteomes" id="UP001211065">
    <property type="component" value="Unassembled WGS sequence"/>
</dbReference>
<keyword evidence="7" id="KW-0378">Hydrolase</keyword>
<dbReference type="PANTHER" id="PTHR43344">
    <property type="entry name" value="PHOSPHOSERINE PHOSPHATASE"/>
    <property type="match status" value="1"/>
</dbReference>
<evidence type="ECO:0000256" key="1">
    <source>
        <dbReference type="ARBA" id="ARBA00001946"/>
    </source>
</evidence>
<evidence type="ECO:0000256" key="4">
    <source>
        <dbReference type="ARBA" id="ARBA00012640"/>
    </source>
</evidence>
<evidence type="ECO:0000256" key="11">
    <source>
        <dbReference type="PIRSR" id="PIRSR604469-1"/>
    </source>
</evidence>
<dbReference type="GO" id="GO:0036424">
    <property type="term" value="F:L-phosphoserine phosphatase activity"/>
    <property type="evidence" value="ECO:0007669"/>
    <property type="project" value="InterPro"/>
</dbReference>
<evidence type="ECO:0000256" key="10">
    <source>
        <dbReference type="ARBA" id="ARBA00031693"/>
    </source>
</evidence>
<dbReference type="GO" id="GO:0000287">
    <property type="term" value="F:magnesium ion binding"/>
    <property type="evidence" value="ECO:0007669"/>
    <property type="project" value="TreeGrafter"/>
</dbReference>
<keyword evidence="6" id="KW-0479">Metal-binding</keyword>
<comment type="cofactor">
    <cofactor evidence="1">
        <name>Mg(2+)</name>
        <dbReference type="ChEBI" id="CHEBI:18420"/>
    </cofactor>
</comment>
<dbReference type="GO" id="GO:0006564">
    <property type="term" value="P:L-serine biosynthetic process"/>
    <property type="evidence" value="ECO:0007669"/>
    <property type="project" value="UniProtKB-KW"/>
</dbReference>
<reference evidence="12" key="1">
    <citation type="submission" date="2020-05" db="EMBL/GenBank/DDBJ databases">
        <title>Phylogenomic resolution of chytrid fungi.</title>
        <authorList>
            <person name="Stajich J.E."/>
            <person name="Amses K."/>
            <person name="Simmons R."/>
            <person name="Seto K."/>
            <person name="Myers J."/>
            <person name="Bonds A."/>
            <person name="Quandt C.A."/>
            <person name="Barry K."/>
            <person name="Liu P."/>
            <person name="Grigoriev I."/>
            <person name="Longcore J.E."/>
            <person name="James T.Y."/>
        </authorList>
    </citation>
    <scope>NUCLEOTIDE SEQUENCE</scope>
    <source>
        <strain evidence="12">JEL0476</strain>
    </source>
</reference>
<dbReference type="Pfam" id="PF00702">
    <property type="entry name" value="Hydrolase"/>
    <property type="match status" value="1"/>
</dbReference>
<dbReference type="InterPro" id="IPR050582">
    <property type="entry name" value="HAD-like_SerB"/>
</dbReference>